<gene>
    <name evidence="2" type="ORF">MAR_008376</name>
</gene>
<accession>A0ABY7DVT3</accession>
<organism evidence="2 3">
    <name type="scientific">Mya arenaria</name>
    <name type="common">Soft-shell clam</name>
    <dbReference type="NCBI Taxonomy" id="6604"/>
    <lineage>
        <taxon>Eukaryota</taxon>
        <taxon>Metazoa</taxon>
        <taxon>Spiralia</taxon>
        <taxon>Lophotrochozoa</taxon>
        <taxon>Mollusca</taxon>
        <taxon>Bivalvia</taxon>
        <taxon>Autobranchia</taxon>
        <taxon>Heteroconchia</taxon>
        <taxon>Euheterodonta</taxon>
        <taxon>Imparidentia</taxon>
        <taxon>Neoheterodontei</taxon>
        <taxon>Myida</taxon>
        <taxon>Myoidea</taxon>
        <taxon>Myidae</taxon>
        <taxon>Mya</taxon>
    </lineage>
</organism>
<name>A0ABY7DVT3_MYAAR</name>
<sequence>MNGIKCNIQMKQQNQYMETCNACVKACVPEENIVRRTRMRKPPCTNEDVKKAKNELNASKKHFKRRKTMSILKAFQNKEKEYENICETAKQEWANKTCDNIDKCQNPKQKWTAFHKLTSYQQNDGSTILPLYNKANVPVFDNKAKSTILAETFFGGEHIKNEEFDDTFKRKIDTELHNL</sequence>
<proteinExistence type="predicted"/>
<protein>
    <submittedName>
        <fullName evidence="2">Uncharacterized protein</fullName>
    </submittedName>
</protein>
<evidence type="ECO:0000313" key="2">
    <source>
        <dbReference type="EMBL" id="WAR01818.1"/>
    </source>
</evidence>
<keyword evidence="1" id="KW-0175">Coiled coil</keyword>
<evidence type="ECO:0000313" key="3">
    <source>
        <dbReference type="Proteomes" id="UP001164746"/>
    </source>
</evidence>
<reference evidence="2" key="1">
    <citation type="submission" date="2022-11" db="EMBL/GenBank/DDBJ databases">
        <title>Centuries of genome instability and evolution in soft-shell clam transmissible cancer (bioRxiv).</title>
        <authorList>
            <person name="Hart S.F.M."/>
            <person name="Yonemitsu M.A."/>
            <person name="Giersch R.M."/>
            <person name="Beal B.F."/>
            <person name="Arriagada G."/>
            <person name="Davis B.W."/>
            <person name="Ostrander E.A."/>
            <person name="Goff S.P."/>
            <person name="Metzger M.J."/>
        </authorList>
    </citation>
    <scope>NUCLEOTIDE SEQUENCE</scope>
    <source>
        <strain evidence="2">MELC-2E11</strain>
        <tissue evidence="2">Siphon/mantle</tissue>
    </source>
</reference>
<dbReference type="Proteomes" id="UP001164746">
    <property type="component" value="Chromosome 4"/>
</dbReference>
<evidence type="ECO:0000256" key="1">
    <source>
        <dbReference type="SAM" id="Coils"/>
    </source>
</evidence>
<dbReference type="EMBL" id="CP111015">
    <property type="protein sequence ID" value="WAR01818.1"/>
    <property type="molecule type" value="Genomic_DNA"/>
</dbReference>
<feature type="coiled-coil region" evidence="1">
    <location>
        <begin position="46"/>
        <end position="92"/>
    </location>
</feature>
<keyword evidence="3" id="KW-1185">Reference proteome</keyword>